<dbReference type="InterPro" id="IPR036097">
    <property type="entry name" value="HisK_dim/P_sf"/>
</dbReference>
<keyword evidence="6" id="KW-1185">Reference proteome</keyword>
<dbReference type="Pfam" id="PF08448">
    <property type="entry name" value="PAS_4"/>
    <property type="match status" value="1"/>
</dbReference>
<dbReference type="InterPro" id="IPR000780">
    <property type="entry name" value="CheR_MeTrfase"/>
</dbReference>
<comment type="catalytic activity">
    <reaction evidence="1">
        <text>ATP + protein L-histidine = ADP + protein N-phospho-L-histidine.</text>
        <dbReference type="EC" id="2.7.13.3"/>
    </reaction>
</comment>
<dbReference type="Gene3D" id="3.40.50.150">
    <property type="entry name" value="Vaccinia Virus protein VP39"/>
    <property type="match status" value="1"/>
</dbReference>
<dbReference type="PRINTS" id="PR00996">
    <property type="entry name" value="CHERMTFRASE"/>
</dbReference>
<reference evidence="5" key="1">
    <citation type="submission" date="2016-01" db="EMBL/GenBank/DDBJ databases">
        <authorList>
            <person name="Peeters C."/>
        </authorList>
    </citation>
    <scope>NUCLEOTIDE SEQUENCE [LARGE SCALE GENOMIC DNA]</scope>
    <source>
        <strain evidence="5">LMG 22937</strain>
    </source>
</reference>
<dbReference type="SMART" id="SM00138">
    <property type="entry name" value="MeTrc"/>
    <property type="match status" value="1"/>
</dbReference>
<dbReference type="Gene3D" id="3.30.450.20">
    <property type="entry name" value="PAS domain"/>
    <property type="match status" value="1"/>
</dbReference>
<evidence type="ECO:0000313" key="5">
    <source>
        <dbReference type="EMBL" id="SAL84936.1"/>
    </source>
</evidence>
<comment type="caution">
    <text evidence="5">The sequence shown here is derived from an EMBL/GenBank/DDBJ whole genome shotgun (WGS) entry which is preliminary data.</text>
</comment>
<dbReference type="EC" id="2.7.13.3" evidence="2"/>
<dbReference type="Pfam" id="PF01739">
    <property type="entry name" value="CheR"/>
    <property type="match status" value="1"/>
</dbReference>
<keyword evidence="5" id="KW-0808">Transferase</keyword>
<dbReference type="GO" id="GO:0000155">
    <property type="term" value="F:phosphorelay sensor kinase activity"/>
    <property type="evidence" value="ECO:0007669"/>
    <property type="project" value="InterPro"/>
</dbReference>
<dbReference type="InterPro" id="IPR013656">
    <property type="entry name" value="PAS_4"/>
</dbReference>
<accession>A0A158KUU2</accession>
<dbReference type="InterPro" id="IPR029063">
    <property type="entry name" value="SAM-dependent_MTases_sf"/>
</dbReference>
<organism evidence="5 6">
    <name type="scientific">Caballeronia terrestris</name>
    <dbReference type="NCBI Taxonomy" id="1226301"/>
    <lineage>
        <taxon>Bacteria</taxon>
        <taxon>Pseudomonadati</taxon>
        <taxon>Pseudomonadota</taxon>
        <taxon>Betaproteobacteria</taxon>
        <taxon>Burkholderiales</taxon>
        <taxon>Burkholderiaceae</taxon>
        <taxon>Caballeronia</taxon>
    </lineage>
</organism>
<feature type="region of interest" description="Disordered" evidence="3">
    <location>
        <begin position="365"/>
        <end position="394"/>
    </location>
</feature>
<dbReference type="PROSITE" id="PS50123">
    <property type="entry name" value="CHER"/>
    <property type="match status" value="1"/>
</dbReference>
<evidence type="ECO:0000259" key="4">
    <source>
        <dbReference type="PROSITE" id="PS50123"/>
    </source>
</evidence>
<dbReference type="EMBL" id="FCOL02000144">
    <property type="protein sequence ID" value="SAL84936.1"/>
    <property type="molecule type" value="Genomic_DNA"/>
</dbReference>
<dbReference type="CDD" id="cd00082">
    <property type="entry name" value="HisKA"/>
    <property type="match status" value="1"/>
</dbReference>
<proteinExistence type="predicted"/>
<feature type="region of interest" description="Disordered" evidence="3">
    <location>
        <begin position="602"/>
        <end position="643"/>
    </location>
</feature>
<feature type="compositionally biased region" description="Basic and acidic residues" evidence="3">
    <location>
        <begin position="365"/>
        <end position="375"/>
    </location>
</feature>
<feature type="compositionally biased region" description="Basic residues" evidence="3">
    <location>
        <begin position="607"/>
        <end position="625"/>
    </location>
</feature>
<dbReference type="Pfam" id="PF00512">
    <property type="entry name" value="HisKA"/>
    <property type="match status" value="1"/>
</dbReference>
<gene>
    <name evidence="5" type="ORF">AWB67_06808</name>
</gene>
<sequence length="643" mass="72530">MCLFEFLGAKGLVTPVRIFGTDISEDALEAARSGRYIENIARNVSAERLQRFFVRDGKYFRIDKYVRDACTFARHNVAADPPFSRMDLVSCRNLLIYLDPILQRNVIPMFHYALRPNGALMLGPSETVGSFGNLFEVIESKRTKLYRKRARVDAPGVMRLARTLTAARAERRRTVSEPLSASAQADWVRAEAHRVALTRFAPAFVICDDDFNIVEFRGDTAPYLVNPNGPPSVNLQKLARPDVFLQVSQAPSKARQTGQPCVRALVQPNETTTSGAGSVEVHPLQSPGLDGRWYVVFFEDAARRLPRLQSVIGKQIRAVASGSSQRMLGHFVTGRRKARDEETAWLKSELEATRDQYRATLEQHESAQEELRSSEAELLSSNEEFQSTNEELETAKEELQSVNEELSTTNDELQFRNRELLALHTLVTQERDYANAVIETMSQPMLVLESDLRVVRANSAFYQKFRVSPEATIDARLYALGNGQWAIEPLRKLLDDVVQSQSIVRDFTMTHAFPEIGVRTMRLNASRVAWEQRALILLAFDDITEQTAAIEQLQTADAHKNEFLAMLAHELRNPLAAIRNGLQIWKRKDVTPEIEERARLCPTSARTRNRSGGRPARRLAHHARHHSAENGAGGYRGRRAARA</sequence>
<dbReference type="Proteomes" id="UP000054925">
    <property type="component" value="Unassembled WGS sequence"/>
</dbReference>
<dbReference type="InterPro" id="IPR050903">
    <property type="entry name" value="Bact_Chemotaxis_MeTrfase"/>
</dbReference>
<evidence type="ECO:0000313" key="6">
    <source>
        <dbReference type="Proteomes" id="UP000054925"/>
    </source>
</evidence>
<dbReference type="AlphaFoldDB" id="A0A158KUU2"/>
<dbReference type="GO" id="GO:0008757">
    <property type="term" value="F:S-adenosylmethionine-dependent methyltransferase activity"/>
    <property type="evidence" value="ECO:0007669"/>
    <property type="project" value="InterPro"/>
</dbReference>
<dbReference type="InterPro" id="IPR035965">
    <property type="entry name" value="PAS-like_dom_sf"/>
</dbReference>
<dbReference type="SUPFAM" id="SSF55785">
    <property type="entry name" value="PYP-like sensor domain (PAS domain)"/>
    <property type="match status" value="1"/>
</dbReference>
<dbReference type="PANTHER" id="PTHR24422:SF27">
    <property type="entry name" value="PROTEIN-GLUTAMATE O-METHYLTRANSFERASE"/>
    <property type="match status" value="1"/>
</dbReference>
<dbReference type="InterPro" id="IPR022642">
    <property type="entry name" value="CheR_C"/>
</dbReference>
<evidence type="ECO:0000256" key="2">
    <source>
        <dbReference type="ARBA" id="ARBA00012438"/>
    </source>
</evidence>
<dbReference type="Gene3D" id="1.10.287.130">
    <property type="match status" value="1"/>
</dbReference>
<protein>
    <recommendedName>
        <fullName evidence="2">histidine kinase</fullName>
        <ecNumber evidence="2">2.7.13.3</ecNumber>
    </recommendedName>
</protein>
<name>A0A158KUU2_9BURK</name>
<dbReference type="SUPFAM" id="SSF47384">
    <property type="entry name" value="Homodimeric domain of signal transducing histidine kinase"/>
    <property type="match status" value="1"/>
</dbReference>
<keyword evidence="5" id="KW-0418">Kinase</keyword>
<dbReference type="InterPro" id="IPR003661">
    <property type="entry name" value="HisK_dim/P_dom"/>
</dbReference>
<dbReference type="SUPFAM" id="SSF53335">
    <property type="entry name" value="S-adenosyl-L-methionine-dependent methyltransferases"/>
    <property type="match status" value="1"/>
</dbReference>
<dbReference type="PANTHER" id="PTHR24422">
    <property type="entry name" value="CHEMOTAXIS PROTEIN METHYLTRANSFERASE"/>
    <property type="match status" value="1"/>
</dbReference>
<evidence type="ECO:0000256" key="3">
    <source>
        <dbReference type="SAM" id="MobiDB-lite"/>
    </source>
</evidence>
<feature type="domain" description="CheR-type methyltransferase" evidence="4">
    <location>
        <begin position="1"/>
        <end position="151"/>
    </location>
</feature>
<evidence type="ECO:0000256" key="1">
    <source>
        <dbReference type="ARBA" id="ARBA00000085"/>
    </source>
</evidence>